<dbReference type="RefSeq" id="WP_263545726.1">
    <property type="nucleotide sequence ID" value="NZ_JAOVZO020000017.1"/>
</dbReference>
<evidence type="ECO:0000313" key="1">
    <source>
        <dbReference type="EMBL" id="MDC8013520.1"/>
    </source>
</evidence>
<protein>
    <submittedName>
        <fullName evidence="1">Uncharacterized protein</fullName>
    </submittedName>
</protein>
<dbReference type="AlphaFoldDB" id="A0A9X3YLQ8"/>
<comment type="caution">
    <text evidence="1">The sequence shown here is derived from an EMBL/GenBank/DDBJ whole genome shotgun (WGS) entry which is preliminary data.</text>
</comment>
<keyword evidence="2" id="KW-1185">Reference proteome</keyword>
<sequence>MLDNAIPEKTDAGVRELGERRHKLHARTRSLLIAIHGRQSAAELKRQFQAIGDVGSILDELERLGLISAHGGAAPVAANAPTAVATLPPLQLARAFINETAVAALGLRAFLFTLKLERAYSKAELTDLLPEYRRVLAKAKDEAFADAMARRVEAMLAEA</sequence>
<organism evidence="1 2">
    <name type="scientific">Tahibacter soli</name>
    <dbReference type="NCBI Taxonomy" id="2983605"/>
    <lineage>
        <taxon>Bacteria</taxon>
        <taxon>Pseudomonadati</taxon>
        <taxon>Pseudomonadota</taxon>
        <taxon>Gammaproteobacteria</taxon>
        <taxon>Lysobacterales</taxon>
        <taxon>Rhodanobacteraceae</taxon>
        <taxon>Tahibacter</taxon>
    </lineage>
</organism>
<proteinExistence type="predicted"/>
<name>A0A9X3YLQ8_9GAMM</name>
<gene>
    <name evidence="1" type="ORF">OD750_013330</name>
</gene>
<evidence type="ECO:0000313" key="2">
    <source>
        <dbReference type="Proteomes" id="UP001139971"/>
    </source>
</evidence>
<accession>A0A9X3YLQ8</accession>
<reference evidence="1" key="1">
    <citation type="submission" date="2023-02" db="EMBL/GenBank/DDBJ databases">
        <title>Tahibacter soli sp. nov. isolated from soil.</title>
        <authorList>
            <person name="Baek J.H."/>
            <person name="Lee J.K."/>
            <person name="Choi D.G."/>
            <person name="Jeon C.O."/>
        </authorList>
    </citation>
    <scope>NUCLEOTIDE SEQUENCE</scope>
    <source>
        <strain evidence="1">BL</strain>
    </source>
</reference>
<dbReference type="Proteomes" id="UP001139971">
    <property type="component" value="Unassembled WGS sequence"/>
</dbReference>
<dbReference type="EMBL" id="JAOVZO020000017">
    <property type="protein sequence ID" value="MDC8013520.1"/>
    <property type="molecule type" value="Genomic_DNA"/>
</dbReference>